<protein>
    <submittedName>
        <fullName evidence="12">Acyl-CoA dehydrogenase NM domain-like protein</fullName>
    </submittedName>
</protein>
<evidence type="ECO:0000259" key="10">
    <source>
        <dbReference type="Pfam" id="PF14749"/>
    </source>
</evidence>
<dbReference type="PANTHER" id="PTHR10909:SF250">
    <property type="entry name" value="PEROXISOMAL ACYL-COENZYME A OXIDASE 1"/>
    <property type="match status" value="1"/>
</dbReference>
<dbReference type="AlphaFoldDB" id="A0A3N4KN57"/>
<keyword evidence="6" id="KW-0276">Fatty acid metabolism</keyword>
<dbReference type="GO" id="GO:0005504">
    <property type="term" value="F:fatty acid binding"/>
    <property type="evidence" value="ECO:0007669"/>
    <property type="project" value="TreeGrafter"/>
</dbReference>
<evidence type="ECO:0000256" key="7">
    <source>
        <dbReference type="ARBA" id="ARBA00023002"/>
    </source>
</evidence>
<dbReference type="Gene3D" id="1.10.540.10">
    <property type="entry name" value="Acyl-CoA dehydrogenase/oxidase, N-terminal domain"/>
    <property type="match status" value="1"/>
</dbReference>
<dbReference type="EMBL" id="ML119139">
    <property type="protein sequence ID" value="RPB10878.1"/>
    <property type="molecule type" value="Genomic_DNA"/>
</dbReference>
<feature type="domain" description="Acyl-coenzyme A oxidase N-terminal" evidence="10">
    <location>
        <begin position="29"/>
        <end position="128"/>
    </location>
</feature>
<dbReference type="InterPro" id="IPR037069">
    <property type="entry name" value="AcylCoA_DH/ox_N_sf"/>
</dbReference>
<dbReference type="SUPFAM" id="SSF56645">
    <property type="entry name" value="Acyl-CoA dehydrogenase NM domain-like"/>
    <property type="match status" value="1"/>
</dbReference>
<dbReference type="InterPro" id="IPR055060">
    <property type="entry name" value="ACOX_C_alpha1"/>
</dbReference>
<reference evidence="12 13" key="1">
    <citation type="journal article" date="2018" name="Nat. Ecol. Evol.">
        <title>Pezizomycetes genomes reveal the molecular basis of ectomycorrhizal truffle lifestyle.</title>
        <authorList>
            <person name="Murat C."/>
            <person name="Payen T."/>
            <person name="Noel B."/>
            <person name="Kuo A."/>
            <person name="Morin E."/>
            <person name="Chen J."/>
            <person name="Kohler A."/>
            <person name="Krizsan K."/>
            <person name="Balestrini R."/>
            <person name="Da Silva C."/>
            <person name="Montanini B."/>
            <person name="Hainaut M."/>
            <person name="Levati E."/>
            <person name="Barry K.W."/>
            <person name="Belfiori B."/>
            <person name="Cichocki N."/>
            <person name="Clum A."/>
            <person name="Dockter R.B."/>
            <person name="Fauchery L."/>
            <person name="Guy J."/>
            <person name="Iotti M."/>
            <person name="Le Tacon F."/>
            <person name="Lindquist E.A."/>
            <person name="Lipzen A."/>
            <person name="Malagnac F."/>
            <person name="Mello A."/>
            <person name="Molinier V."/>
            <person name="Miyauchi S."/>
            <person name="Poulain J."/>
            <person name="Riccioni C."/>
            <person name="Rubini A."/>
            <person name="Sitrit Y."/>
            <person name="Splivallo R."/>
            <person name="Traeger S."/>
            <person name="Wang M."/>
            <person name="Zifcakova L."/>
            <person name="Wipf D."/>
            <person name="Zambonelli A."/>
            <person name="Paolocci F."/>
            <person name="Nowrousian M."/>
            <person name="Ottonello S."/>
            <person name="Baldrian P."/>
            <person name="Spatafora J.W."/>
            <person name="Henrissat B."/>
            <person name="Nagy L.G."/>
            <person name="Aury J.M."/>
            <person name="Wincker P."/>
            <person name="Grigoriev I.V."/>
            <person name="Bonfante P."/>
            <person name="Martin F.M."/>
        </authorList>
    </citation>
    <scope>NUCLEOTIDE SEQUENCE [LARGE SCALE GENOMIC DNA]</scope>
    <source>
        <strain evidence="12 13">CCBAS932</strain>
    </source>
</reference>
<comment type="similarity">
    <text evidence="3">Belongs to the acyl-CoA oxidase family.</text>
</comment>
<evidence type="ECO:0000256" key="1">
    <source>
        <dbReference type="ARBA" id="ARBA00001974"/>
    </source>
</evidence>
<dbReference type="Pfam" id="PF22924">
    <property type="entry name" value="ACOX_C_alpha1"/>
    <property type="match status" value="1"/>
</dbReference>
<name>A0A3N4KN57_9PEZI</name>
<dbReference type="GO" id="GO:0071949">
    <property type="term" value="F:FAD binding"/>
    <property type="evidence" value="ECO:0007669"/>
    <property type="project" value="InterPro"/>
</dbReference>
<proteinExistence type="inferred from homology"/>
<evidence type="ECO:0000256" key="2">
    <source>
        <dbReference type="ARBA" id="ARBA00004275"/>
    </source>
</evidence>
<dbReference type="FunFam" id="2.40.110.10:FF:000003">
    <property type="entry name" value="Acyl-coenzyme A oxidase"/>
    <property type="match status" value="1"/>
</dbReference>
<comment type="subcellular location">
    <subcellularLocation>
        <location evidence="2">Peroxisome</location>
    </subcellularLocation>
</comment>
<sequence length="446" mass="49202">MPTNLETARSSSGLDTWQIGSLLYDDGHREARARIAAILEKEPLCIKSKRPFLNTSQLLHLSLKISKRLLVLRDIHSWTPQEFLIACLLQDEGLVISLHNAAFTPVILAQGSDEQQAQWIPRCQSLEVVGCYAQTELSHGNNVQGLQTTAQYDPATKEFVIDSPGVESTKWWMGGLGILANHAAVIAQLELPDPESLGGYKSYGTHLFIVPIRSPTTHKPLPGITVGLIGPKAFGGFGMTDNGYIRFDAVRIPLENMLNRYSKVTPAGEYIPAKHSKLSYGSMVALRAQIPLSVSWLQARAVTIAIRYCVHRRQFSDGTTEQERQVISYASVQHRLYPLLAQAYANIIASRELFELYYEMNEAIVNRGDVSMLAEMHSLSTAIKCKVSSESSRGIEEARLCLGGHGFSYMSGIGPLFANAVPSQTYEGMPNPKSSIRVIADDSNIR</sequence>
<dbReference type="InterPro" id="IPR036250">
    <property type="entry name" value="AcylCo_DH-like_C"/>
</dbReference>
<evidence type="ECO:0000313" key="12">
    <source>
        <dbReference type="EMBL" id="RPB10878.1"/>
    </source>
</evidence>
<keyword evidence="5" id="KW-0274">FAD</keyword>
<dbReference type="GO" id="GO:0005777">
    <property type="term" value="C:peroxisome"/>
    <property type="evidence" value="ECO:0007669"/>
    <property type="project" value="UniProtKB-SubCell"/>
</dbReference>
<dbReference type="GO" id="GO:0033540">
    <property type="term" value="P:fatty acid beta-oxidation using acyl-CoA oxidase"/>
    <property type="evidence" value="ECO:0007669"/>
    <property type="project" value="TreeGrafter"/>
</dbReference>
<dbReference type="PANTHER" id="PTHR10909">
    <property type="entry name" value="ELECTRON TRANSPORT OXIDOREDUCTASE"/>
    <property type="match status" value="1"/>
</dbReference>
<comment type="cofactor">
    <cofactor evidence="1">
        <name>FAD</name>
        <dbReference type="ChEBI" id="CHEBI:57692"/>
    </cofactor>
</comment>
<dbReference type="SUPFAM" id="SSF47203">
    <property type="entry name" value="Acyl-CoA dehydrogenase C-terminal domain-like"/>
    <property type="match status" value="1"/>
</dbReference>
<dbReference type="InterPro" id="IPR009100">
    <property type="entry name" value="AcylCoA_DH/oxidase_NM_dom_sf"/>
</dbReference>
<evidence type="ECO:0000313" key="13">
    <source>
        <dbReference type="Proteomes" id="UP000277580"/>
    </source>
</evidence>
<dbReference type="GO" id="GO:0055088">
    <property type="term" value="P:lipid homeostasis"/>
    <property type="evidence" value="ECO:0007669"/>
    <property type="project" value="TreeGrafter"/>
</dbReference>
<dbReference type="InParanoid" id="A0A3N4KN57"/>
<keyword evidence="8" id="KW-0443">Lipid metabolism</keyword>
<evidence type="ECO:0000256" key="5">
    <source>
        <dbReference type="ARBA" id="ARBA00022827"/>
    </source>
</evidence>
<dbReference type="GO" id="GO:0003997">
    <property type="term" value="F:acyl-CoA oxidase activity"/>
    <property type="evidence" value="ECO:0007669"/>
    <property type="project" value="InterPro"/>
</dbReference>
<keyword evidence="9" id="KW-0576">Peroxisome</keyword>
<evidence type="ECO:0000256" key="9">
    <source>
        <dbReference type="ARBA" id="ARBA00023140"/>
    </source>
</evidence>
<evidence type="ECO:0000256" key="8">
    <source>
        <dbReference type="ARBA" id="ARBA00023098"/>
    </source>
</evidence>
<evidence type="ECO:0000256" key="6">
    <source>
        <dbReference type="ARBA" id="ARBA00022832"/>
    </source>
</evidence>
<dbReference type="InterPro" id="IPR029320">
    <property type="entry name" value="Acyl-CoA_ox_N"/>
</dbReference>
<evidence type="ECO:0000256" key="4">
    <source>
        <dbReference type="ARBA" id="ARBA00022630"/>
    </source>
</evidence>
<dbReference type="Pfam" id="PF14749">
    <property type="entry name" value="Acyl-CoA_ox_N"/>
    <property type="match status" value="1"/>
</dbReference>
<dbReference type="FunCoup" id="A0A3N4KN57">
    <property type="interactions" value="379"/>
</dbReference>
<keyword evidence="7" id="KW-0560">Oxidoreductase</keyword>
<dbReference type="Gene3D" id="1.20.140.10">
    <property type="entry name" value="Butyryl-CoA Dehydrogenase, subunit A, domain 3"/>
    <property type="match status" value="1"/>
</dbReference>
<evidence type="ECO:0000259" key="11">
    <source>
        <dbReference type="Pfam" id="PF22924"/>
    </source>
</evidence>
<dbReference type="Proteomes" id="UP000277580">
    <property type="component" value="Unassembled WGS sequence"/>
</dbReference>
<keyword evidence="4" id="KW-0285">Flavoprotein</keyword>
<feature type="domain" description="Acyl-CoA oxidase C-alpha1" evidence="11">
    <location>
        <begin position="280"/>
        <end position="428"/>
    </location>
</feature>
<dbReference type="InterPro" id="IPR012258">
    <property type="entry name" value="Acyl-CoA_oxidase"/>
</dbReference>
<dbReference type="InterPro" id="IPR046373">
    <property type="entry name" value="Acyl-CoA_Oxase/DH_mid-dom_sf"/>
</dbReference>
<dbReference type="Gene3D" id="2.40.110.10">
    <property type="entry name" value="Butyryl-CoA Dehydrogenase, subunit A, domain 2"/>
    <property type="match status" value="1"/>
</dbReference>
<organism evidence="12 13">
    <name type="scientific">Morchella conica CCBAS932</name>
    <dbReference type="NCBI Taxonomy" id="1392247"/>
    <lineage>
        <taxon>Eukaryota</taxon>
        <taxon>Fungi</taxon>
        <taxon>Dikarya</taxon>
        <taxon>Ascomycota</taxon>
        <taxon>Pezizomycotina</taxon>
        <taxon>Pezizomycetes</taxon>
        <taxon>Pezizales</taxon>
        <taxon>Morchellaceae</taxon>
        <taxon>Morchella</taxon>
    </lineage>
</organism>
<dbReference type="OrthoDB" id="538336at2759"/>
<keyword evidence="13" id="KW-1185">Reference proteome</keyword>
<evidence type="ECO:0000256" key="3">
    <source>
        <dbReference type="ARBA" id="ARBA00006288"/>
    </source>
</evidence>
<dbReference type="STRING" id="1392247.A0A3N4KN57"/>
<gene>
    <name evidence="12" type="ORF">P167DRAFT_490262</name>
</gene>
<accession>A0A3N4KN57</accession>